<reference evidence="2 3" key="1">
    <citation type="submission" date="2017-02" db="EMBL/GenBank/DDBJ databases">
        <title>Draft genome sequence of Haemophilus paracuniculus CCUG 43573 type strain.</title>
        <authorList>
            <person name="Engstrom-Jakobsson H."/>
            <person name="Salva-Serra F."/>
            <person name="Thorell K."/>
            <person name="Gonzales-Siles L."/>
            <person name="Karlsson R."/>
            <person name="Boulund F."/>
            <person name="Engstrand L."/>
            <person name="Kristiansson E."/>
            <person name="Moore E."/>
        </authorList>
    </citation>
    <scope>NUCLEOTIDE SEQUENCE [LARGE SCALE GENOMIC DNA]</scope>
    <source>
        <strain evidence="2 3">CCUG 43573</strain>
    </source>
</reference>
<dbReference type="InterPro" id="IPR001173">
    <property type="entry name" value="Glyco_trans_2-like"/>
</dbReference>
<protein>
    <submittedName>
        <fullName evidence="2">Glycosyltransferase</fullName>
    </submittedName>
</protein>
<proteinExistence type="predicted"/>
<gene>
    <name evidence="2" type="ORF">B0187_09630</name>
</gene>
<dbReference type="PANTHER" id="PTHR22916">
    <property type="entry name" value="GLYCOSYLTRANSFERASE"/>
    <property type="match status" value="1"/>
</dbReference>
<accession>A0A1T0AQ41</accession>
<evidence type="ECO:0000313" key="3">
    <source>
        <dbReference type="Proteomes" id="UP000190867"/>
    </source>
</evidence>
<dbReference type="STRING" id="734.B0187_09630"/>
<evidence type="ECO:0000259" key="1">
    <source>
        <dbReference type="Pfam" id="PF00535"/>
    </source>
</evidence>
<keyword evidence="2" id="KW-0808">Transferase</keyword>
<dbReference type="CDD" id="cd00761">
    <property type="entry name" value="Glyco_tranf_GTA_type"/>
    <property type="match status" value="1"/>
</dbReference>
<dbReference type="GO" id="GO:0016758">
    <property type="term" value="F:hexosyltransferase activity"/>
    <property type="evidence" value="ECO:0007669"/>
    <property type="project" value="UniProtKB-ARBA"/>
</dbReference>
<keyword evidence="3" id="KW-1185">Reference proteome</keyword>
<comment type="caution">
    <text evidence="2">The sequence shown here is derived from an EMBL/GenBank/DDBJ whole genome shotgun (WGS) entry which is preliminary data.</text>
</comment>
<dbReference type="RefSeq" id="WP_078237638.1">
    <property type="nucleotide sequence ID" value="NZ_MUYA01000018.1"/>
</dbReference>
<name>A0A1T0AQ41_9PAST</name>
<sequence>MFSIIVPSYNRNQQVKALLENLTLQTLTDFEVIIVDDCSPNKITVEQQYPFKVTLIRNEQNKGAAGSRNIGANNAQNEWLLFLDDDDQFAPEKCALLAKAINENPTINFIYHPAECVMVNEGFSYQTKPFADPAQISIESILLANKIGGMPMIAVKKSLFEKVGGLATELLALEDYDFLLKLIQEPSFKPFYLPQALTRCTFETKTASVSKNIKNTEQGIAYIEQTYVKTEIQRNHFKLNQLYMLAYPYMMNYSRQAGSYYFKMFQQSKSLKHLLMAVITFISPKLAINMKRFI</sequence>
<evidence type="ECO:0000313" key="2">
    <source>
        <dbReference type="EMBL" id="OOR98191.1"/>
    </source>
</evidence>
<dbReference type="InterPro" id="IPR029044">
    <property type="entry name" value="Nucleotide-diphossugar_trans"/>
</dbReference>
<dbReference type="Proteomes" id="UP000190867">
    <property type="component" value="Unassembled WGS sequence"/>
</dbReference>
<dbReference type="Gene3D" id="3.90.550.10">
    <property type="entry name" value="Spore Coat Polysaccharide Biosynthesis Protein SpsA, Chain A"/>
    <property type="match status" value="1"/>
</dbReference>
<dbReference type="OrthoDB" id="9801954at2"/>
<dbReference type="Pfam" id="PF00535">
    <property type="entry name" value="Glycos_transf_2"/>
    <property type="match status" value="1"/>
</dbReference>
<dbReference type="EMBL" id="MUYA01000018">
    <property type="protein sequence ID" value="OOR98191.1"/>
    <property type="molecule type" value="Genomic_DNA"/>
</dbReference>
<dbReference type="AlphaFoldDB" id="A0A1T0AQ41"/>
<feature type="domain" description="Glycosyltransferase 2-like" evidence="1">
    <location>
        <begin position="3"/>
        <end position="128"/>
    </location>
</feature>
<organism evidence="2 3">
    <name type="scientific">Haemophilus paracuniculus</name>
    <dbReference type="NCBI Taxonomy" id="734"/>
    <lineage>
        <taxon>Bacteria</taxon>
        <taxon>Pseudomonadati</taxon>
        <taxon>Pseudomonadota</taxon>
        <taxon>Gammaproteobacteria</taxon>
        <taxon>Pasteurellales</taxon>
        <taxon>Pasteurellaceae</taxon>
        <taxon>Haemophilus</taxon>
    </lineage>
</organism>
<dbReference type="PANTHER" id="PTHR22916:SF3">
    <property type="entry name" value="UDP-GLCNAC:BETAGAL BETA-1,3-N-ACETYLGLUCOSAMINYLTRANSFERASE-LIKE PROTEIN 1"/>
    <property type="match status" value="1"/>
</dbReference>
<dbReference type="SUPFAM" id="SSF53448">
    <property type="entry name" value="Nucleotide-diphospho-sugar transferases"/>
    <property type="match status" value="1"/>
</dbReference>